<gene>
    <name evidence="7" type="ORF">HHU12_11135</name>
</gene>
<evidence type="ECO:0000256" key="2">
    <source>
        <dbReference type="ARBA" id="ARBA00022448"/>
    </source>
</evidence>
<keyword evidence="5 7" id="KW-0067">ATP-binding</keyword>
<dbReference type="SMART" id="SM00382">
    <property type="entry name" value="AAA"/>
    <property type="match status" value="1"/>
</dbReference>
<dbReference type="SUPFAM" id="SSF52540">
    <property type="entry name" value="P-loop containing nucleoside triphosphate hydrolases"/>
    <property type="match status" value="1"/>
</dbReference>
<dbReference type="PROSITE" id="PS50893">
    <property type="entry name" value="ABC_TRANSPORTER_2"/>
    <property type="match status" value="1"/>
</dbReference>
<evidence type="ECO:0000313" key="8">
    <source>
        <dbReference type="Proteomes" id="UP000576082"/>
    </source>
</evidence>
<protein>
    <submittedName>
        <fullName evidence="7">ABC transporter ATP-binding protein</fullName>
    </submittedName>
</protein>
<dbReference type="InterPro" id="IPR017871">
    <property type="entry name" value="ABC_transporter-like_CS"/>
</dbReference>
<keyword evidence="4" id="KW-0547">Nucleotide-binding</keyword>
<dbReference type="RefSeq" id="WP_169656819.1">
    <property type="nucleotide sequence ID" value="NZ_JABANE010000025.1"/>
</dbReference>
<evidence type="ECO:0000256" key="3">
    <source>
        <dbReference type="ARBA" id="ARBA00022458"/>
    </source>
</evidence>
<dbReference type="Proteomes" id="UP000576082">
    <property type="component" value="Unassembled WGS sequence"/>
</dbReference>
<dbReference type="PANTHER" id="PTHR42711">
    <property type="entry name" value="ABC TRANSPORTER ATP-BINDING PROTEIN"/>
    <property type="match status" value="1"/>
</dbReference>
<dbReference type="PANTHER" id="PTHR42711:SF5">
    <property type="entry name" value="ABC TRANSPORTER ATP-BINDING PROTEIN NATA"/>
    <property type="match status" value="1"/>
</dbReference>
<proteinExistence type="inferred from homology"/>
<keyword evidence="3" id="KW-0536">Nodulation</keyword>
<dbReference type="Pfam" id="PF00005">
    <property type="entry name" value="ABC_tran"/>
    <property type="match status" value="1"/>
</dbReference>
<evidence type="ECO:0000259" key="6">
    <source>
        <dbReference type="PROSITE" id="PS50893"/>
    </source>
</evidence>
<evidence type="ECO:0000256" key="1">
    <source>
        <dbReference type="ARBA" id="ARBA00005417"/>
    </source>
</evidence>
<dbReference type="InterPro" id="IPR025302">
    <property type="entry name" value="DrrA1/2-like_C"/>
</dbReference>
<keyword evidence="2" id="KW-0813">Transport</keyword>
<dbReference type="PROSITE" id="PS00211">
    <property type="entry name" value="ABC_TRANSPORTER_1"/>
    <property type="match status" value="1"/>
</dbReference>
<reference evidence="7 8" key="1">
    <citation type="submission" date="2020-04" db="EMBL/GenBank/DDBJ databases">
        <title>Flammeovirga sp. SR4, a novel species isolated from seawater.</title>
        <authorList>
            <person name="Wang X."/>
        </authorList>
    </citation>
    <scope>NUCLEOTIDE SEQUENCE [LARGE SCALE GENOMIC DNA]</scope>
    <source>
        <strain evidence="7 8">ATCC 23126</strain>
    </source>
</reference>
<dbReference type="EMBL" id="JABANE010000025">
    <property type="protein sequence ID" value="NME68514.1"/>
    <property type="molecule type" value="Genomic_DNA"/>
</dbReference>
<dbReference type="GO" id="GO:0016887">
    <property type="term" value="F:ATP hydrolysis activity"/>
    <property type="evidence" value="ECO:0007669"/>
    <property type="project" value="InterPro"/>
</dbReference>
<evidence type="ECO:0000256" key="5">
    <source>
        <dbReference type="ARBA" id="ARBA00022840"/>
    </source>
</evidence>
<evidence type="ECO:0000256" key="4">
    <source>
        <dbReference type="ARBA" id="ARBA00022741"/>
    </source>
</evidence>
<comment type="caution">
    <text evidence="7">The sequence shown here is derived from an EMBL/GenBank/DDBJ whole genome shotgun (WGS) entry which is preliminary data.</text>
</comment>
<dbReference type="InterPro" id="IPR003593">
    <property type="entry name" value="AAA+_ATPase"/>
</dbReference>
<organism evidence="7 8">
    <name type="scientific">Flammeovirga aprica JL-4</name>
    <dbReference type="NCBI Taxonomy" id="694437"/>
    <lineage>
        <taxon>Bacteria</taxon>
        <taxon>Pseudomonadati</taxon>
        <taxon>Bacteroidota</taxon>
        <taxon>Cytophagia</taxon>
        <taxon>Cytophagales</taxon>
        <taxon>Flammeovirgaceae</taxon>
        <taxon>Flammeovirga</taxon>
    </lineage>
</organism>
<dbReference type="AlphaFoldDB" id="A0A7X9P2T3"/>
<dbReference type="InterPro" id="IPR027417">
    <property type="entry name" value="P-loop_NTPase"/>
</dbReference>
<feature type="domain" description="ABC transporter" evidence="6">
    <location>
        <begin position="4"/>
        <end position="231"/>
    </location>
</feature>
<dbReference type="Gene3D" id="3.40.50.300">
    <property type="entry name" value="P-loop containing nucleotide triphosphate hydrolases"/>
    <property type="match status" value="1"/>
</dbReference>
<dbReference type="GO" id="GO:0005524">
    <property type="term" value="F:ATP binding"/>
    <property type="evidence" value="ECO:0007669"/>
    <property type="project" value="UniProtKB-KW"/>
</dbReference>
<dbReference type="Pfam" id="PF13732">
    <property type="entry name" value="DrrA1-3_C"/>
    <property type="match status" value="1"/>
</dbReference>
<evidence type="ECO:0000313" key="7">
    <source>
        <dbReference type="EMBL" id="NME68514.1"/>
    </source>
</evidence>
<keyword evidence="8" id="KW-1185">Reference proteome</keyword>
<comment type="similarity">
    <text evidence="1">Belongs to the ABC transporter superfamily.</text>
</comment>
<dbReference type="InterPro" id="IPR050763">
    <property type="entry name" value="ABC_transporter_ATP-binding"/>
</dbReference>
<sequence length="309" mass="35124">MNILEIKGVTKKYANHTALDNVSITVPKQCIYGLLGPNGAGKTSLIRSITQIISLDEGEIYFDGRPLKPEDVFRMGYLPEERGLYKKMKVAEQILYLAQLKGMSLKEAKEKTNFWLDRLELKAWSKSKLEGLSKGMQQKVQFITTVIHEPKLLILDEPFSGFDPVNAQLIRDEIFRLRDLGATIILSTHRMESVEQLCDRIALINKSKKVLEGTQFDIKNAYRNHQFDLITEKEVVISTTPHKVIASTEKELYGYKQTLRLIDASPNQLLEEAAKQSTILGMQENIPSMHDIFIEAVQNGNIKTTTEQQ</sequence>
<accession>A0A7X9P2T3</accession>
<dbReference type="InterPro" id="IPR003439">
    <property type="entry name" value="ABC_transporter-like_ATP-bd"/>
</dbReference>
<name>A0A7X9P2T3_9BACT</name>